<keyword evidence="2" id="KW-1185">Reference proteome</keyword>
<dbReference type="Proteomes" id="UP000091857">
    <property type="component" value="Chromosome 18"/>
</dbReference>
<evidence type="ECO:0000313" key="2">
    <source>
        <dbReference type="Proteomes" id="UP000091857"/>
    </source>
</evidence>
<proteinExistence type="predicted"/>
<name>A0ACB7G1I3_MANES</name>
<sequence length="119" mass="13615">MHAKQTKEGWTGHLRRPNAPTDPKVRHFRRQVRRPKVSSRDESQALSAAESPFQSRKSIFGGKVWRPKIASTGRFGSRNHLRRPNLDSPARQNPFPPHAIRLQNLSPSHPTLPKYAQLI</sequence>
<dbReference type="EMBL" id="CM004404">
    <property type="protein sequence ID" value="KAG8633945.1"/>
    <property type="molecule type" value="Genomic_DNA"/>
</dbReference>
<evidence type="ECO:0000313" key="1">
    <source>
        <dbReference type="EMBL" id="KAG8633945.1"/>
    </source>
</evidence>
<accession>A0ACB7G1I3</accession>
<protein>
    <submittedName>
        <fullName evidence="1">Uncharacterized protein</fullName>
    </submittedName>
</protein>
<organism evidence="1 2">
    <name type="scientific">Manihot esculenta</name>
    <name type="common">Cassava</name>
    <name type="synonym">Jatropha manihot</name>
    <dbReference type="NCBI Taxonomy" id="3983"/>
    <lineage>
        <taxon>Eukaryota</taxon>
        <taxon>Viridiplantae</taxon>
        <taxon>Streptophyta</taxon>
        <taxon>Embryophyta</taxon>
        <taxon>Tracheophyta</taxon>
        <taxon>Spermatophyta</taxon>
        <taxon>Magnoliopsida</taxon>
        <taxon>eudicotyledons</taxon>
        <taxon>Gunneridae</taxon>
        <taxon>Pentapetalae</taxon>
        <taxon>rosids</taxon>
        <taxon>fabids</taxon>
        <taxon>Malpighiales</taxon>
        <taxon>Euphorbiaceae</taxon>
        <taxon>Crotonoideae</taxon>
        <taxon>Manihoteae</taxon>
        <taxon>Manihot</taxon>
    </lineage>
</organism>
<gene>
    <name evidence="1" type="ORF">MANES_18G143701v8</name>
</gene>
<comment type="caution">
    <text evidence="1">The sequence shown here is derived from an EMBL/GenBank/DDBJ whole genome shotgun (WGS) entry which is preliminary data.</text>
</comment>
<reference evidence="2" key="1">
    <citation type="journal article" date="2016" name="Nat. Biotechnol.">
        <title>Sequencing wild and cultivated cassava and related species reveals extensive interspecific hybridization and genetic diversity.</title>
        <authorList>
            <person name="Bredeson J.V."/>
            <person name="Lyons J.B."/>
            <person name="Prochnik S.E."/>
            <person name="Wu G.A."/>
            <person name="Ha C.M."/>
            <person name="Edsinger-Gonzales E."/>
            <person name="Grimwood J."/>
            <person name="Schmutz J."/>
            <person name="Rabbi I.Y."/>
            <person name="Egesi C."/>
            <person name="Nauluvula P."/>
            <person name="Lebot V."/>
            <person name="Ndunguru J."/>
            <person name="Mkamilo G."/>
            <person name="Bart R.S."/>
            <person name="Setter T.L."/>
            <person name="Gleadow R.M."/>
            <person name="Kulakow P."/>
            <person name="Ferguson M.E."/>
            <person name="Rounsley S."/>
            <person name="Rokhsar D.S."/>
        </authorList>
    </citation>
    <scope>NUCLEOTIDE SEQUENCE [LARGE SCALE GENOMIC DNA]</scope>
    <source>
        <strain evidence="2">cv. AM560-2</strain>
    </source>
</reference>